<evidence type="ECO:0000256" key="2">
    <source>
        <dbReference type="SAM" id="SignalP"/>
    </source>
</evidence>
<feature type="chain" id="PRO_5018044470" evidence="2">
    <location>
        <begin position="20"/>
        <end position="64"/>
    </location>
</feature>
<evidence type="ECO:0000313" key="3">
    <source>
        <dbReference type="EMBL" id="RMZ74103.1"/>
    </source>
</evidence>
<dbReference type="EMBL" id="KE747843">
    <property type="protein sequence ID" value="RMZ74103.1"/>
    <property type="molecule type" value="Genomic_DNA"/>
</dbReference>
<reference evidence="3 4" key="1">
    <citation type="journal article" date="2014" name="PLoS ONE">
        <title>De novo Genome Assembly of the Fungal Plant Pathogen Pyrenophora semeniperda.</title>
        <authorList>
            <person name="Soliai M.M."/>
            <person name="Meyer S.E."/>
            <person name="Udall J.A."/>
            <person name="Elzinga D.E."/>
            <person name="Hermansen R.A."/>
            <person name="Bodily P.M."/>
            <person name="Hart A.A."/>
            <person name="Coleman C.E."/>
        </authorList>
    </citation>
    <scope>NUCLEOTIDE SEQUENCE [LARGE SCALE GENOMIC DNA]</scope>
    <source>
        <strain evidence="3 4">CCB06</strain>
        <tissue evidence="3">Mycelium</tissue>
    </source>
</reference>
<keyword evidence="2" id="KW-0732">Signal</keyword>
<evidence type="ECO:0000313" key="4">
    <source>
        <dbReference type="Proteomes" id="UP000265663"/>
    </source>
</evidence>
<proteinExistence type="predicted"/>
<protein>
    <submittedName>
        <fullName evidence="3">Uncharacterized protein</fullName>
    </submittedName>
</protein>
<sequence>MKFVTSFGVFTALAVTCSAVDVCCDHWAMKDPSTGRYTYCAVIQTIMVAVVTTDILVSGLGVRI</sequence>
<keyword evidence="1" id="KW-0812">Transmembrane</keyword>
<dbReference type="AlphaFoldDB" id="A0A3M7MHX4"/>
<keyword evidence="1" id="KW-0472">Membrane</keyword>
<gene>
    <name evidence="3" type="ORF">GMOD_00004945</name>
</gene>
<evidence type="ECO:0000256" key="1">
    <source>
        <dbReference type="SAM" id="Phobius"/>
    </source>
</evidence>
<organism evidence="3 4">
    <name type="scientific">Pyrenophora seminiperda CCB06</name>
    <dbReference type="NCBI Taxonomy" id="1302712"/>
    <lineage>
        <taxon>Eukaryota</taxon>
        <taxon>Fungi</taxon>
        <taxon>Dikarya</taxon>
        <taxon>Ascomycota</taxon>
        <taxon>Pezizomycotina</taxon>
        <taxon>Dothideomycetes</taxon>
        <taxon>Pleosporomycetidae</taxon>
        <taxon>Pleosporales</taxon>
        <taxon>Pleosporineae</taxon>
        <taxon>Pleosporaceae</taxon>
        <taxon>Pyrenophora</taxon>
    </lineage>
</organism>
<dbReference type="Proteomes" id="UP000265663">
    <property type="component" value="Unassembled WGS sequence"/>
</dbReference>
<keyword evidence="1" id="KW-1133">Transmembrane helix</keyword>
<feature type="signal peptide" evidence="2">
    <location>
        <begin position="1"/>
        <end position="19"/>
    </location>
</feature>
<feature type="transmembrane region" description="Helical" evidence="1">
    <location>
        <begin position="43"/>
        <end position="62"/>
    </location>
</feature>
<name>A0A3M7MHX4_9PLEO</name>
<accession>A0A3M7MHX4</accession>
<keyword evidence="4" id="KW-1185">Reference proteome</keyword>